<name>A0A5C1AB15_9BACT</name>
<keyword evidence="2" id="KW-0547">Nucleotide-binding</keyword>
<keyword evidence="3" id="KW-1185">Reference proteome</keyword>
<dbReference type="PANTHER" id="PTHR30153">
    <property type="entry name" value="REPLICATIVE DNA HELICASE DNAB"/>
    <property type="match status" value="1"/>
</dbReference>
<feature type="domain" description="SF4 helicase" evidence="1">
    <location>
        <begin position="16"/>
        <end position="244"/>
    </location>
</feature>
<dbReference type="SUPFAM" id="SSF52540">
    <property type="entry name" value="P-loop containing nucleoside triphosphate hydrolases"/>
    <property type="match status" value="1"/>
</dbReference>
<evidence type="ECO:0000259" key="1">
    <source>
        <dbReference type="Pfam" id="PF03796"/>
    </source>
</evidence>
<sequence>MWRIGNDDLANVQFGPNRVLLLGDEPGAGKTAFVMQAVYDALRLNKNLRAVVCNVEMVPNVLWLRLLSRHSELQLTVILRRTFTEEQRVKVRTAVDEMEPALRRLTFVPSPFTLSNVVATANALGAELIVLDYIQRMAGSSDDRRAGGDALMDGVRAMANAGCGVIVVAAVGRSKDTKGRNSYSQLSLASFRESSELEYGADDAYILSPGEQANDPHTLRHLKSRYGECRDIPLTFSRAIRRFRSSAIEGKR</sequence>
<evidence type="ECO:0000313" key="3">
    <source>
        <dbReference type="Proteomes" id="UP000324974"/>
    </source>
</evidence>
<dbReference type="GO" id="GO:0006260">
    <property type="term" value="P:DNA replication"/>
    <property type="evidence" value="ECO:0007669"/>
    <property type="project" value="InterPro"/>
</dbReference>
<dbReference type="EMBL" id="CP042425">
    <property type="protein sequence ID" value="QEL16421.1"/>
    <property type="molecule type" value="Genomic_DNA"/>
</dbReference>
<dbReference type="GO" id="GO:0005829">
    <property type="term" value="C:cytosol"/>
    <property type="evidence" value="ECO:0007669"/>
    <property type="project" value="TreeGrafter"/>
</dbReference>
<dbReference type="KEGG" id="lrs:PX52LOC_03374"/>
<reference evidence="3" key="1">
    <citation type="submission" date="2019-08" db="EMBL/GenBank/DDBJ databases">
        <title>Limnoglobus roseus gen. nov., sp. nov., a novel freshwater planctomycete with a giant genome from the family Gemmataceae.</title>
        <authorList>
            <person name="Kulichevskaya I.S."/>
            <person name="Naumoff D.G."/>
            <person name="Miroshnikov K."/>
            <person name="Ivanova A."/>
            <person name="Philippov D.A."/>
            <person name="Hakobyan A."/>
            <person name="Rijpstra I.C."/>
            <person name="Sinninghe Damste J.S."/>
            <person name="Liesack W."/>
            <person name="Dedysh S.N."/>
        </authorList>
    </citation>
    <scope>NUCLEOTIDE SEQUENCE [LARGE SCALE GENOMIC DNA]</scope>
    <source>
        <strain evidence="3">PX52</strain>
    </source>
</reference>
<dbReference type="Gene3D" id="3.40.50.300">
    <property type="entry name" value="P-loop containing nucleotide triphosphate hydrolases"/>
    <property type="match status" value="1"/>
</dbReference>
<dbReference type="GO" id="GO:0005524">
    <property type="term" value="F:ATP binding"/>
    <property type="evidence" value="ECO:0007669"/>
    <property type="project" value="InterPro"/>
</dbReference>
<dbReference type="InterPro" id="IPR027417">
    <property type="entry name" value="P-loop_NTPase"/>
</dbReference>
<protein>
    <submittedName>
        <fullName evidence="2">DNA helicase</fullName>
    </submittedName>
</protein>
<keyword evidence="2" id="KW-0067">ATP-binding</keyword>
<evidence type="ECO:0000313" key="2">
    <source>
        <dbReference type="EMBL" id="QEL16421.1"/>
    </source>
</evidence>
<dbReference type="AlphaFoldDB" id="A0A5C1AB15"/>
<organism evidence="2 3">
    <name type="scientific">Limnoglobus roseus</name>
    <dbReference type="NCBI Taxonomy" id="2598579"/>
    <lineage>
        <taxon>Bacteria</taxon>
        <taxon>Pseudomonadati</taxon>
        <taxon>Planctomycetota</taxon>
        <taxon>Planctomycetia</taxon>
        <taxon>Gemmatales</taxon>
        <taxon>Gemmataceae</taxon>
        <taxon>Limnoglobus</taxon>
    </lineage>
</organism>
<dbReference type="InterPro" id="IPR007694">
    <property type="entry name" value="DNA_helicase_DnaB-like_C"/>
</dbReference>
<dbReference type="GO" id="GO:0003678">
    <property type="term" value="F:DNA helicase activity"/>
    <property type="evidence" value="ECO:0007669"/>
    <property type="project" value="InterPro"/>
</dbReference>
<gene>
    <name evidence="2" type="ORF">PX52LOC_03374</name>
</gene>
<dbReference type="PANTHER" id="PTHR30153:SF2">
    <property type="entry name" value="REPLICATIVE DNA HELICASE"/>
    <property type="match status" value="1"/>
</dbReference>
<dbReference type="Proteomes" id="UP000324974">
    <property type="component" value="Chromosome"/>
</dbReference>
<proteinExistence type="predicted"/>
<keyword evidence="2" id="KW-0378">Hydrolase</keyword>
<accession>A0A5C1AB15</accession>
<keyword evidence="2" id="KW-0347">Helicase</keyword>
<dbReference type="Pfam" id="PF03796">
    <property type="entry name" value="DnaB_C"/>
    <property type="match status" value="1"/>
</dbReference>